<organism evidence="2 3">
    <name type="scientific">Collinsella aerofaciens</name>
    <dbReference type="NCBI Taxonomy" id="74426"/>
    <lineage>
        <taxon>Bacteria</taxon>
        <taxon>Bacillati</taxon>
        <taxon>Actinomycetota</taxon>
        <taxon>Coriobacteriia</taxon>
        <taxon>Coriobacteriales</taxon>
        <taxon>Coriobacteriaceae</taxon>
        <taxon>Collinsella</taxon>
    </lineage>
</organism>
<evidence type="ECO:0000256" key="1">
    <source>
        <dbReference type="SAM" id="Phobius"/>
    </source>
</evidence>
<dbReference type="EMBL" id="CABWIH010000045">
    <property type="protein sequence ID" value="VWL99909.1"/>
    <property type="molecule type" value="Genomic_DNA"/>
</dbReference>
<dbReference type="RefSeq" id="WP_156063813.1">
    <property type="nucleotide sequence ID" value="NZ_CABWIH010000045.1"/>
</dbReference>
<proteinExistence type="predicted"/>
<protein>
    <submittedName>
        <fullName evidence="2">Uncharacterized protein</fullName>
    </submittedName>
</protein>
<reference evidence="2 3" key="1">
    <citation type="submission" date="2019-10" db="EMBL/GenBank/DDBJ databases">
        <authorList>
            <person name="Wolf R A."/>
        </authorList>
    </citation>
    <scope>NUCLEOTIDE SEQUENCE [LARGE SCALE GENOMIC DNA]</scope>
    <source>
        <strain evidence="2">Collinsella_aerofaciens_AK_138A</strain>
    </source>
</reference>
<feature type="transmembrane region" description="Helical" evidence="1">
    <location>
        <begin position="6"/>
        <end position="25"/>
    </location>
</feature>
<dbReference type="Proteomes" id="UP000330807">
    <property type="component" value="Unassembled WGS sequence"/>
</dbReference>
<dbReference type="AlphaFoldDB" id="A0A5K1J914"/>
<keyword evidence="1" id="KW-0812">Transmembrane</keyword>
<evidence type="ECO:0000313" key="3">
    <source>
        <dbReference type="Proteomes" id="UP000330807"/>
    </source>
</evidence>
<name>A0A5K1J914_9ACTN</name>
<keyword evidence="1" id="KW-1133">Transmembrane helix</keyword>
<accession>A0A5K1J914</accession>
<gene>
    <name evidence="2" type="ORF">LMKDKBCB_02153</name>
</gene>
<sequence length="101" mass="11204">MDAVIINSALSWCVAALLGAVLIALKRLYSIILANQEGTKTLLRSRLYDIHERTVKTGYCPDDRKRETEQVYTAYHALGGNGVGTQYYQEILNAPVCAERG</sequence>
<keyword evidence="1" id="KW-0472">Membrane</keyword>
<evidence type="ECO:0000313" key="2">
    <source>
        <dbReference type="EMBL" id="VWL99909.1"/>
    </source>
</evidence>